<gene>
    <name evidence="6" type="ORF">L0U88_17365</name>
</gene>
<reference evidence="6 7" key="1">
    <citation type="submission" date="2022-01" db="EMBL/GenBank/DDBJ databases">
        <title>Flavihumibacter sp. nov., isolated from sediment of a river.</title>
        <authorList>
            <person name="Liu H."/>
        </authorList>
    </citation>
    <scope>NUCLEOTIDE SEQUENCE [LARGE SCALE GENOMIC DNA]</scope>
    <source>
        <strain evidence="6 7">RY-1</strain>
    </source>
</reference>
<dbReference type="EMBL" id="JAKEVY010000004">
    <property type="protein sequence ID" value="MCF1716415.1"/>
    <property type="molecule type" value="Genomic_DNA"/>
</dbReference>
<dbReference type="InterPro" id="IPR001296">
    <property type="entry name" value="Glyco_trans_1"/>
</dbReference>
<feature type="domain" description="Glycosyl transferase family 1" evidence="4">
    <location>
        <begin position="189"/>
        <end position="347"/>
    </location>
</feature>
<comment type="similarity">
    <text evidence="1">Belongs to the glycosyltransferase group 1 family. Glycosyltransferase 4 subfamily.</text>
</comment>
<keyword evidence="3" id="KW-0808">Transferase</keyword>
<name>A0ABS9BML9_9BACT</name>
<protein>
    <submittedName>
        <fullName evidence="6">Glycosyltransferase family 4 protein</fullName>
    </submittedName>
</protein>
<dbReference type="InterPro" id="IPR028098">
    <property type="entry name" value="Glyco_trans_4-like_N"/>
</dbReference>
<dbReference type="Pfam" id="PF00534">
    <property type="entry name" value="Glycos_transf_1"/>
    <property type="match status" value="1"/>
</dbReference>
<dbReference type="Gene3D" id="3.40.50.2000">
    <property type="entry name" value="Glycogen Phosphorylase B"/>
    <property type="match status" value="2"/>
</dbReference>
<evidence type="ECO:0000256" key="2">
    <source>
        <dbReference type="ARBA" id="ARBA00022676"/>
    </source>
</evidence>
<evidence type="ECO:0000259" key="4">
    <source>
        <dbReference type="Pfam" id="PF00534"/>
    </source>
</evidence>
<evidence type="ECO:0000259" key="5">
    <source>
        <dbReference type="Pfam" id="PF13439"/>
    </source>
</evidence>
<dbReference type="PANTHER" id="PTHR12526">
    <property type="entry name" value="GLYCOSYLTRANSFERASE"/>
    <property type="match status" value="1"/>
</dbReference>
<feature type="domain" description="Glycosyltransferase subfamily 4-like N-terminal" evidence="5">
    <location>
        <begin position="65"/>
        <end position="166"/>
    </location>
</feature>
<accession>A0ABS9BML9</accession>
<evidence type="ECO:0000256" key="1">
    <source>
        <dbReference type="ARBA" id="ARBA00009481"/>
    </source>
</evidence>
<dbReference type="RefSeq" id="WP_234867593.1">
    <property type="nucleotide sequence ID" value="NZ_JAKEVY010000004.1"/>
</dbReference>
<dbReference type="Pfam" id="PF13439">
    <property type="entry name" value="Glyco_transf_4"/>
    <property type="match status" value="1"/>
</dbReference>
<keyword evidence="7" id="KW-1185">Reference proteome</keyword>
<comment type="caution">
    <text evidence="6">The sequence shown here is derived from an EMBL/GenBank/DDBJ whole genome shotgun (WGS) entry which is preliminary data.</text>
</comment>
<dbReference type="SUPFAM" id="SSF53756">
    <property type="entry name" value="UDP-Glycosyltransferase/glycogen phosphorylase"/>
    <property type="match status" value="1"/>
</dbReference>
<evidence type="ECO:0000313" key="7">
    <source>
        <dbReference type="Proteomes" id="UP001200145"/>
    </source>
</evidence>
<proteinExistence type="inferred from homology"/>
<keyword evidence="2" id="KW-0328">Glycosyltransferase</keyword>
<sequence>MKTFRLAIVSPNQQQYSETFIQFHRSRIPASVYYLFGGFLPVESEDGQYCYKLNNWTSKLNRFWQTLFPGLLCPHEKALARYLKRNQIQAVLAEYGMTGVAVQKVCERLDIPLFVHFHGYDATNRLVVEPLREKYKKMFHFASGIFVVSNHMKNVLERMGCPPEKMILNHYGPADHYFQVKPDYNCQAFLAVGRFVEKKAPELTIKAFFEVSKEYPNSTLYMVGSGERYSSCVALVNSLGISDKVHFCGVLSSEQIAEQMQHVRAFVQHSVTAENGDSEGTPVAILEASAAALPVVSTLHAGIPDIIVHGETGLLCEEHDVNSMVLNMKTILEDASLARQMGERSRSRIAANFSLERHIQCIYKTIESVVNVKPGNTP</sequence>
<evidence type="ECO:0000256" key="3">
    <source>
        <dbReference type="ARBA" id="ARBA00022679"/>
    </source>
</evidence>
<dbReference type="CDD" id="cd03801">
    <property type="entry name" value="GT4_PimA-like"/>
    <property type="match status" value="1"/>
</dbReference>
<dbReference type="PANTHER" id="PTHR12526:SF640">
    <property type="entry name" value="COLANIC ACID BIOSYNTHESIS GLYCOSYLTRANSFERASE WCAL-RELATED"/>
    <property type="match status" value="1"/>
</dbReference>
<organism evidence="6 7">
    <name type="scientific">Flavihumibacter fluminis</name>
    <dbReference type="NCBI Taxonomy" id="2909236"/>
    <lineage>
        <taxon>Bacteria</taxon>
        <taxon>Pseudomonadati</taxon>
        <taxon>Bacteroidota</taxon>
        <taxon>Chitinophagia</taxon>
        <taxon>Chitinophagales</taxon>
        <taxon>Chitinophagaceae</taxon>
        <taxon>Flavihumibacter</taxon>
    </lineage>
</organism>
<evidence type="ECO:0000313" key="6">
    <source>
        <dbReference type="EMBL" id="MCF1716415.1"/>
    </source>
</evidence>
<dbReference type="Proteomes" id="UP001200145">
    <property type="component" value="Unassembled WGS sequence"/>
</dbReference>